<sequence length="261" mass="28302">MENAAQIIEYEGLPQSESFSSHLIAGAIAGISEHAAMYPVDSIKTRMQVMSPSPQAVYSGIVHAVSRISSTEGSKTLWRGISSVITGAGPAHALHFATYEKCKDIFERRTETMVVAHGAVCVSKCRRYNYYLLAFVSAAPAGFFVFDCWSGHCFARMRRLLSGSTSGAALGCLKEHALAARYLFFIFVFTAFRQIPFVLSYAAANLLRGVALAIFLPFPYFIQSFDFFDPALAGACATVAADALMNPFDGKVEGYGLSVPI</sequence>
<keyword evidence="3 9" id="KW-0813">Transport</keyword>
<dbReference type="OrthoDB" id="43906at2759"/>
<evidence type="ECO:0000256" key="8">
    <source>
        <dbReference type="PROSITE-ProRule" id="PRU00282"/>
    </source>
</evidence>
<keyword evidence="4 8" id="KW-0812">Transmembrane</keyword>
<comment type="subcellular location">
    <subcellularLocation>
        <location evidence="1">Mitochondrion membrane</location>
        <topology evidence="1">Multi-pass membrane protein</topology>
    </subcellularLocation>
</comment>
<evidence type="ECO:0000313" key="12">
    <source>
        <dbReference type="Proteomes" id="UP000673691"/>
    </source>
</evidence>
<comment type="caution">
    <text evidence="11">The sequence shown here is derived from an EMBL/GenBank/DDBJ whole genome shotgun (WGS) entry which is preliminary data.</text>
</comment>
<evidence type="ECO:0000256" key="9">
    <source>
        <dbReference type="RuleBase" id="RU000488"/>
    </source>
</evidence>
<dbReference type="SUPFAM" id="SSF103506">
    <property type="entry name" value="Mitochondrial carrier"/>
    <property type="match status" value="1"/>
</dbReference>
<protein>
    <submittedName>
        <fullName evidence="11">Mitochondrial carrier domain-containing protein</fullName>
    </submittedName>
</protein>
<dbReference type="AlphaFoldDB" id="A0A8H8DKY7"/>
<name>A0A8H8DKY7_9FUNG</name>
<comment type="similarity">
    <text evidence="2 9">Belongs to the mitochondrial carrier (TC 2.A.29) family.</text>
</comment>
<gene>
    <name evidence="11" type="ORF">BJ554DRAFT_5516</name>
</gene>
<dbReference type="Pfam" id="PF00153">
    <property type="entry name" value="Mito_carr"/>
    <property type="match status" value="1"/>
</dbReference>
<feature type="transmembrane region" description="Helical" evidence="10">
    <location>
        <begin position="201"/>
        <end position="222"/>
    </location>
</feature>
<evidence type="ECO:0000256" key="1">
    <source>
        <dbReference type="ARBA" id="ARBA00004225"/>
    </source>
</evidence>
<feature type="transmembrane region" description="Helical" evidence="10">
    <location>
        <begin position="178"/>
        <end position="195"/>
    </location>
</feature>
<dbReference type="GO" id="GO:0015093">
    <property type="term" value="F:ferrous iron transmembrane transporter activity"/>
    <property type="evidence" value="ECO:0007669"/>
    <property type="project" value="TreeGrafter"/>
</dbReference>
<keyword evidence="5 10" id="KW-1133">Transmembrane helix</keyword>
<dbReference type="PROSITE" id="PS50920">
    <property type="entry name" value="SOLCAR"/>
    <property type="match status" value="1"/>
</dbReference>
<dbReference type="GO" id="GO:0048250">
    <property type="term" value="P:iron import into the mitochondrion"/>
    <property type="evidence" value="ECO:0007669"/>
    <property type="project" value="TreeGrafter"/>
</dbReference>
<evidence type="ECO:0000313" key="11">
    <source>
        <dbReference type="EMBL" id="KAG5462186.1"/>
    </source>
</evidence>
<dbReference type="GO" id="GO:0031966">
    <property type="term" value="C:mitochondrial membrane"/>
    <property type="evidence" value="ECO:0007669"/>
    <property type="project" value="UniProtKB-SubCell"/>
</dbReference>
<evidence type="ECO:0000256" key="4">
    <source>
        <dbReference type="ARBA" id="ARBA00022692"/>
    </source>
</evidence>
<dbReference type="InterPro" id="IPR023395">
    <property type="entry name" value="MCP_dom_sf"/>
</dbReference>
<keyword evidence="12" id="KW-1185">Reference proteome</keyword>
<keyword evidence="7 8" id="KW-0472">Membrane</keyword>
<evidence type="ECO:0000256" key="5">
    <source>
        <dbReference type="ARBA" id="ARBA00022989"/>
    </source>
</evidence>
<dbReference type="InterPro" id="IPR018108">
    <property type="entry name" value="MCP_transmembrane"/>
</dbReference>
<feature type="repeat" description="Solcar" evidence="8">
    <location>
        <begin position="17"/>
        <end position="105"/>
    </location>
</feature>
<evidence type="ECO:0000256" key="10">
    <source>
        <dbReference type="SAM" id="Phobius"/>
    </source>
</evidence>
<evidence type="ECO:0000256" key="6">
    <source>
        <dbReference type="ARBA" id="ARBA00023128"/>
    </source>
</evidence>
<keyword evidence="6" id="KW-0496">Mitochondrion</keyword>
<organism evidence="11 12">
    <name type="scientific">Olpidium bornovanus</name>
    <dbReference type="NCBI Taxonomy" id="278681"/>
    <lineage>
        <taxon>Eukaryota</taxon>
        <taxon>Fungi</taxon>
        <taxon>Fungi incertae sedis</taxon>
        <taxon>Olpidiomycota</taxon>
        <taxon>Olpidiomycotina</taxon>
        <taxon>Olpidiomycetes</taxon>
        <taxon>Olpidiales</taxon>
        <taxon>Olpidiaceae</taxon>
        <taxon>Olpidium</taxon>
    </lineage>
</organism>
<accession>A0A8H8DKY7</accession>
<dbReference type="Proteomes" id="UP000673691">
    <property type="component" value="Unassembled WGS sequence"/>
</dbReference>
<reference evidence="11 12" key="1">
    <citation type="journal article" name="Sci. Rep.">
        <title>Genome-scale phylogenetic analyses confirm Olpidium as the closest living zoosporic fungus to the non-flagellated, terrestrial fungi.</title>
        <authorList>
            <person name="Chang Y."/>
            <person name="Rochon D."/>
            <person name="Sekimoto S."/>
            <person name="Wang Y."/>
            <person name="Chovatia M."/>
            <person name="Sandor L."/>
            <person name="Salamov A."/>
            <person name="Grigoriev I.V."/>
            <person name="Stajich J.E."/>
            <person name="Spatafora J.W."/>
        </authorList>
    </citation>
    <scope>NUCLEOTIDE SEQUENCE [LARGE SCALE GENOMIC DNA]</scope>
    <source>
        <strain evidence="11">S191</strain>
    </source>
</reference>
<dbReference type="PANTHER" id="PTHR45758">
    <property type="entry name" value="MITOFERRIN-1-RELATED"/>
    <property type="match status" value="1"/>
</dbReference>
<evidence type="ECO:0000256" key="3">
    <source>
        <dbReference type="ARBA" id="ARBA00022448"/>
    </source>
</evidence>
<feature type="transmembrane region" description="Helical" evidence="10">
    <location>
        <begin position="130"/>
        <end position="149"/>
    </location>
</feature>
<dbReference type="Gene3D" id="1.50.40.10">
    <property type="entry name" value="Mitochondrial carrier domain"/>
    <property type="match status" value="1"/>
</dbReference>
<dbReference type="EMBL" id="JAEFCI010002510">
    <property type="protein sequence ID" value="KAG5462186.1"/>
    <property type="molecule type" value="Genomic_DNA"/>
</dbReference>
<dbReference type="PANTHER" id="PTHR45758:SF4">
    <property type="entry name" value="MITOFERRIN-1"/>
    <property type="match status" value="1"/>
</dbReference>
<evidence type="ECO:0000256" key="2">
    <source>
        <dbReference type="ARBA" id="ARBA00006375"/>
    </source>
</evidence>
<proteinExistence type="inferred from homology"/>
<evidence type="ECO:0000256" key="7">
    <source>
        <dbReference type="ARBA" id="ARBA00023136"/>
    </source>
</evidence>